<dbReference type="InterPro" id="IPR050765">
    <property type="entry name" value="Riboflavin_Biosynth_HTPR"/>
</dbReference>
<dbReference type="Pfam" id="PF00383">
    <property type="entry name" value="dCMP_cyt_deam_1"/>
    <property type="match status" value="1"/>
</dbReference>
<comment type="function">
    <text evidence="1 14">Converts 2,5-diamino-6-(ribosylamino)-4(3h)-pyrimidinone 5'-phosphate into 5-amino-6-(ribosylamino)-2,4(1h,3h)-pyrimidinedione 5'-phosphate.</text>
</comment>
<keyword evidence="10 14" id="KW-0560">Oxidoreductase</keyword>
<dbReference type="SUPFAM" id="SSF53927">
    <property type="entry name" value="Cytidine deaminase-like"/>
    <property type="match status" value="1"/>
</dbReference>
<evidence type="ECO:0000256" key="15">
    <source>
        <dbReference type="PIRSR" id="PIRSR006769-1"/>
    </source>
</evidence>
<keyword evidence="6 14" id="KW-0686">Riboflavin biosynthesis</keyword>
<comment type="catalytic activity">
    <reaction evidence="12 14">
        <text>5-amino-6-(5-phospho-D-ribitylamino)uracil + NADP(+) = 5-amino-6-(5-phospho-D-ribosylamino)uracil + NADPH + H(+)</text>
        <dbReference type="Rhea" id="RHEA:17845"/>
        <dbReference type="ChEBI" id="CHEBI:15378"/>
        <dbReference type="ChEBI" id="CHEBI:57783"/>
        <dbReference type="ChEBI" id="CHEBI:58349"/>
        <dbReference type="ChEBI" id="CHEBI:58421"/>
        <dbReference type="ChEBI" id="CHEBI:58453"/>
        <dbReference type="EC" id="1.1.1.193"/>
    </reaction>
</comment>
<feature type="binding site" evidence="17">
    <location>
        <position position="53"/>
    </location>
    <ligand>
        <name>Zn(2+)</name>
        <dbReference type="ChEBI" id="CHEBI:29105"/>
        <note>catalytic</note>
    </ligand>
</feature>
<feature type="binding site" evidence="16">
    <location>
        <position position="289"/>
    </location>
    <ligand>
        <name>substrate</name>
    </ligand>
</feature>
<dbReference type="InterPro" id="IPR016193">
    <property type="entry name" value="Cytidine_deaminase-like"/>
</dbReference>
<comment type="cofactor">
    <cofactor evidence="14 17">
        <name>Zn(2+)</name>
        <dbReference type="ChEBI" id="CHEBI:29105"/>
    </cofactor>
    <text evidence="14 17">Binds 1 zinc ion.</text>
</comment>
<comment type="caution">
    <text evidence="19">The sequence shown here is derived from an EMBL/GenBank/DDBJ whole genome shotgun (WGS) entry which is preliminary data.</text>
</comment>
<evidence type="ECO:0000313" key="19">
    <source>
        <dbReference type="EMBL" id="KUG56922.1"/>
    </source>
</evidence>
<dbReference type="UniPathway" id="UPA00275">
    <property type="reaction ID" value="UER00401"/>
</dbReference>
<evidence type="ECO:0000256" key="4">
    <source>
        <dbReference type="ARBA" id="ARBA00005259"/>
    </source>
</evidence>
<dbReference type="InterPro" id="IPR002125">
    <property type="entry name" value="CMP_dCMP_dom"/>
</dbReference>
<comment type="catalytic activity">
    <reaction evidence="13 14">
        <text>2,5-diamino-6-hydroxy-4-(5-phosphoribosylamino)-pyrimidine + H2O + H(+) = 5-amino-6-(5-phospho-D-ribosylamino)uracil + NH4(+)</text>
        <dbReference type="Rhea" id="RHEA:21868"/>
        <dbReference type="ChEBI" id="CHEBI:15377"/>
        <dbReference type="ChEBI" id="CHEBI:15378"/>
        <dbReference type="ChEBI" id="CHEBI:28938"/>
        <dbReference type="ChEBI" id="CHEBI:58453"/>
        <dbReference type="ChEBI" id="CHEBI:58614"/>
        <dbReference type="EC" id="3.5.4.26"/>
    </reaction>
</comment>
<feature type="binding site" evidence="16">
    <location>
        <position position="225"/>
    </location>
    <ligand>
        <name>NADP(+)</name>
        <dbReference type="ChEBI" id="CHEBI:58349"/>
    </ligand>
</feature>
<evidence type="ECO:0000256" key="13">
    <source>
        <dbReference type="ARBA" id="ARBA00049886"/>
    </source>
</evidence>
<dbReference type="InterPro" id="IPR016192">
    <property type="entry name" value="APOBEC/CMP_deaminase_Zn-bd"/>
</dbReference>
<feature type="binding site" evidence="17">
    <location>
        <position position="87"/>
    </location>
    <ligand>
        <name>Zn(2+)</name>
        <dbReference type="ChEBI" id="CHEBI:29105"/>
        <note>catalytic</note>
    </ligand>
</feature>
<evidence type="ECO:0000256" key="8">
    <source>
        <dbReference type="ARBA" id="ARBA00022833"/>
    </source>
</evidence>
<evidence type="ECO:0000313" key="20">
    <source>
        <dbReference type="Proteomes" id="UP000054837"/>
    </source>
</evidence>
<dbReference type="PIRSF" id="PIRSF006769">
    <property type="entry name" value="RibD"/>
    <property type="match status" value="1"/>
</dbReference>
<dbReference type="Gene3D" id="3.40.430.10">
    <property type="entry name" value="Dihydrofolate Reductase, subunit A"/>
    <property type="match status" value="1"/>
</dbReference>
<dbReference type="EC" id="3.5.4.26" evidence="14"/>
<keyword evidence="14" id="KW-0378">Hydrolase</keyword>
<evidence type="ECO:0000256" key="11">
    <source>
        <dbReference type="ARBA" id="ARBA00023268"/>
    </source>
</evidence>
<feature type="binding site" evidence="16">
    <location>
        <position position="168"/>
    </location>
    <ligand>
        <name>substrate</name>
    </ligand>
</feature>
<keyword evidence="9 14" id="KW-0521">NADP</keyword>
<dbReference type="NCBIfam" id="TIGR00326">
    <property type="entry name" value="eubact_ribD"/>
    <property type="match status" value="1"/>
</dbReference>
<feature type="binding site" evidence="17">
    <location>
        <position position="78"/>
    </location>
    <ligand>
        <name>Zn(2+)</name>
        <dbReference type="ChEBI" id="CHEBI:29105"/>
        <note>catalytic</note>
    </ligand>
</feature>
<protein>
    <recommendedName>
        <fullName evidence="14">Riboflavin biosynthesis protein RibD</fullName>
    </recommendedName>
    <domain>
        <recommendedName>
            <fullName evidence="14">Diaminohydroxyphosphoribosylaminopyrimidine deaminase</fullName>
            <shortName evidence="14">DRAP deaminase</shortName>
            <ecNumber evidence="14">3.5.4.26</ecNumber>
        </recommendedName>
        <alternativeName>
            <fullName evidence="14">Riboflavin-specific deaminase</fullName>
        </alternativeName>
    </domain>
    <domain>
        <recommendedName>
            <fullName evidence="14">5-amino-6-(5-phosphoribosylamino)uracil reductase</fullName>
            <ecNumber evidence="14">1.1.1.193</ecNumber>
        </recommendedName>
        <alternativeName>
            <fullName evidence="14">HTP reductase</fullName>
        </alternativeName>
    </domain>
</protein>
<evidence type="ECO:0000256" key="9">
    <source>
        <dbReference type="ARBA" id="ARBA00022857"/>
    </source>
</evidence>
<feature type="binding site" evidence="16">
    <location>
        <position position="200"/>
    </location>
    <ligand>
        <name>NADP(+)</name>
        <dbReference type="ChEBI" id="CHEBI:58349"/>
    </ligand>
</feature>
<dbReference type="EC" id="1.1.1.193" evidence="14"/>
<evidence type="ECO:0000256" key="5">
    <source>
        <dbReference type="ARBA" id="ARBA00007417"/>
    </source>
</evidence>
<comment type="similarity">
    <text evidence="5 14">In the C-terminal section; belongs to the HTP reductase family.</text>
</comment>
<keyword evidence="20" id="KW-1185">Reference proteome</keyword>
<comment type="similarity">
    <text evidence="4 14">In the N-terminal section; belongs to the cytidine and deoxycytidylate deaminase family.</text>
</comment>
<evidence type="ECO:0000256" key="6">
    <source>
        <dbReference type="ARBA" id="ARBA00022619"/>
    </source>
</evidence>
<keyword evidence="7 14" id="KW-0479">Metal-binding</keyword>
<dbReference type="PANTHER" id="PTHR38011:SF7">
    <property type="entry name" value="2,5-DIAMINO-6-RIBOSYLAMINO-4(3H)-PYRIMIDINONE 5'-PHOSPHATE REDUCTASE"/>
    <property type="match status" value="1"/>
</dbReference>
<dbReference type="STRING" id="767452.AVL62_11610"/>
<evidence type="ECO:0000256" key="17">
    <source>
        <dbReference type="PIRSR" id="PIRSR006769-3"/>
    </source>
</evidence>
<feature type="binding site" evidence="16">
    <location>
        <begin position="291"/>
        <end position="297"/>
    </location>
    <ligand>
        <name>NADP(+)</name>
        <dbReference type="ChEBI" id="CHEBI:58349"/>
    </ligand>
</feature>
<evidence type="ECO:0000256" key="14">
    <source>
        <dbReference type="PIRNR" id="PIRNR006769"/>
    </source>
</evidence>
<dbReference type="GO" id="GO:0009231">
    <property type="term" value="P:riboflavin biosynthetic process"/>
    <property type="evidence" value="ECO:0007669"/>
    <property type="project" value="UniProtKB-UniPathway"/>
</dbReference>
<name>A0A0W8IAK6_9MICO</name>
<dbReference type="PANTHER" id="PTHR38011">
    <property type="entry name" value="DIHYDROFOLATE REDUCTASE FAMILY PROTEIN (AFU_ORTHOLOGUE AFUA_8G06820)"/>
    <property type="match status" value="1"/>
</dbReference>
<accession>A0A0W8IAK6</accession>
<dbReference type="Proteomes" id="UP000054837">
    <property type="component" value="Unassembled WGS sequence"/>
</dbReference>
<keyword evidence="8 14" id="KW-0862">Zinc</keyword>
<evidence type="ECO:0000259" key="18">
    <source>
        <dbReference type="PROSITE" id="PS51747"/>
    </source>
</evidence>
<organism evidence="19 20">
    <name type="scientific">Serinicoccus chungangensis</name>
    <dbReference type="NCBI Taxonomy" id="767452"/>
    <lineage>
        <taxon>Bacteria</taxon>
        <taxon>Bacillati</taxon>
        <taxon>Actinomycetota</taxon>
        <taxon>Actinomycetes</taxon>
        <taxon>Micrococcales</taxon>
        <taxon>Ornithinimicrobiaceae</taxon>
        <taxon>Serinicoccus</taxon>
    </lineage>
</organism>
<feature type="domain" description="CMP/dCMP-type deaminase" evidence="18">
    <location>
        <begin position="4"/>
        <end position="124"/>
    </location>
</feature>
<keyword evidence="11" id="KW-0511">Multifunctional enzyme</keyword>
<feature type="binding site" evidence="16">
    <location>
        <position position="207"/>
    </location>
    <ligand>
        <name>substrate</name>
    </ligand>
</feature>
<evidence type="ECO:0000256" key="7">
    <source>
        <dbReference type="ARBA" id="ARBA00022723"/>
    </source>
</evidence>
<feature type="active site" description="Proton donor" evidence="15">
    <location>
        <position position="55"/>
    </location>
</feature>
<dbReference type="GO" id="GO:0008270">
    <property type="term" value="F:zinc ion binding"/>
    <property type="evidence" value="ECO:0007669"/>
    <property type="project" value="InterPro"/>
</dbReference>
<sequence>MADAVLRQALDRAVDLARRGPARDPNPRVGCVLLAPDGSVVAEGAHRGAGTPHAETAALAAAGDAARGATAVVTLEPCTHHGRTPPCATALVEAGVSAVVYAVPDVTAAGGGAQVLAAGGVDVRREPHPGAEDLVADWARAACLGRPHVTWKIASTLDGRVAAADGTSRWITSPQARSAAHTLRSRVGAVLVGTGTAHADDPGLTARDDDGMLAPDQPLRVVVGTRDLPVGSQLAAAVAAVADAAAGRRPADHDADDPRPGEVVHLRTHDPAEVLADLRARGVHGVLLEGGPTLGGAFWRAGLVDELLVHLAPALLGAGPHAIPDLGIGTIADAARLELVEVTTLGPDLQLRLRPTTPAQED</sequence>
<feature type="binding site" evidence="16">
    <location>
        <position position="154"/>
    </location>
    <ligand>
        <name>NADP(+)</name>
        <dbReference type="ChEBI" id="CHEBI:58349"/>
    </ligand>
</feature>
<feature type="binding site" evidence="16">
    <location>
        <position position="204"/>
    </location>
    <ligand>
        <name>substrate</name>
    </ligand>
</feature>
<evidence type="ECO:0000256" key="3">
    <source>
        <dbReference type="ARBA" id="ARBA00004910"/>
    </source>
</evidence>
<evidence type="ECO:0000256" key="12">
    <source>
        <dbReference type="ARBA" id="ARBA00049861"/>
    </source>
</evidence>
<dbReference type="EMBL" id="LQBL01000011">
    <property type="protein sequence ID" value="KUG56922.1"/>
    <property type="molecule type" value="Genomic_DNA"/>
</dbReference>
<dbReference type="Pfam" id="PF01872">
    <property type="entry name" value="RibD_C"/>
    <property type="match status" value="1"/>
</dbReference>
<dbReference type="InterPro" id="IPR004794">
    <property type="entry name" value="Eubact_RibD"/>
</dbReference>
<dbReference type="Gene3D" id="3.40.140.10">
    <property type="entry name" value="Cytidine Deaminase, domain 2"/>
    <property type="match status" value="1"/>
</dbReference>
<evidence type="ECO:0000256" key="2">
    <source>
        <dbReference type="ARBA" id="ARBA00004882"/>
    </source>
</evidence>
<dbReference type="InterPro" id="IPR024072">
    <property type="entry name" value="DHFR-like_dom_sf"/>
</dbReference>
<dbReference type="PROSITE" id="PS00903">
    <property type="entry name" value="CYT_DCMP_DEAMINASES_1"/>
    <property type="match status" value="1"/>
</dbReference>
<reference evidence="19 20" key="1">
    <citation type="submission" date="2015-12" db="EMBL/GenBank/DDBJ databases">
        <title>Serinicoccus chungangenesis strain CD08_5 genome sequencing and assembly.</title>
        <authorList>
            <person name="Chander A.M."/>
            <person name="Kaur G."/>
            <person name="Nair G.R."/>
            <person name="Dhawan D.K."/>
            <person name="Kochhar R.K."/>
            <person name="Mayilraj S."/>
            <person name="Bhadada S.K."/>
        </authorList>
    </citation>
    <scope>NUCLEOTIDE SEQUENCE [LARGE SCALE GENOMIC DNA]</scope>
    <source>
        <strain evidence="19 20">CD08_5</strain>
    </source>
</reference>
<comment type="pathway">
    <text evidence="2 14">Cofactor biosynthesis; riboflavin biosynthesis; 5-amino-6-(D-ribitylamino)uracil from GTP: step 2/4.</text>
</comment>
<dbReference type="SUPFAM" id="SSF53597">
    <property type="entry name" value="Dihydrofolate reductase-like"/>
    <property type="match status" value="1"/>
</dbReference>
<feature type="binding site" evidence="16">
    <location>
        <position position="196"/>
    </location>
    <ligand>
        <name>NADP(+)</name>
        <dbReference type="ChEBI" id="CHEBI:58349"/>
    </ligand>
</feature>
<evidence type="ECO:0000256" key="16">
    <source>
        <dbReference type="PIRSR" id="PIRSR006769-2"/>
    </source>
</evidence>
<dbReference type="AlphaFoldDB" id="A0A0W8IAK6"/>
<gene>
    <name evidence="19" type="ORF">AVL62_11610</name>
</gene>
<feature type="binding site" evidence="16">
    <location>
        <position position="170"/>
    </location>
    <ligand>
        <name>NADP(+)</name>
        <dbReference type="ChEBI" id="CHEBI:58349"/>
    </ligand>
</feature>
<evidence type="ECO:0000256" key="1">
    <source>
        <dbReference type="ARBA" id="ARBA00002151"/>
    </source>
</evidence>
<comment type="pathway">
    <text evidence="3 14">Cofactor biosynthesis; riboflavin biosynthesis; 5-amino-6-(D-ribitylamino)uracil from GTP: step 3/4.</text>
</comment>
<proteinExistence type="inferred from homology"/>
<dbReference type="InterPro" id="IPR002734">
    <property type="entry name" value="RibDG_C"/>
</dbReference>
<evidence type="ECO:0000256" key="10">
    <source>
        <dbReference type="ARBA" id="ARBA00023002"/>
    </source>
</evidence>
<dbReference type="PROSITE" id="PS51747">
    <property type="entry name" value="CYT_DCMP_DEAMINASES_2"/>
    <property type="match status" value="1"/>
</dbReference>
<feature type="binding site" evidence="16">
    <location>
        <position position="184"/>
    </location>
    <ligand>
        <name>substrate</name>
    </ligand>
</feature>
<dbReference type="GO" id="GO:0008835">
    <property type="term" value="F:diaminohydroxyphosphoribosylaminopyrimidine deaminase activity"/>
    <property type="evidence" value="ECO:0007669"/>
    <property type="project" value="UniProtKB-EC"/>
</dbReference>
<dbReference type="GO" id="GO:0008703">
    <property type="term" value="F:5-amino-6-(5-phosphoribosylamino)uracil reductase activity"/>
    <property type="evidence" value="ECO:0007669"/>
    <property type="project" value="UniProtKB-EC"/>
</dbReference>